<evidence type="ECO:0000256" key="2">
    <source>
        <dbReference type="ARBA" id="ARBA00022552"/>
    </source>
</evidence>
<dbReference type="FunFam" id="3.30.950.10:FF:000002">
    <property type="entry name" value="Ribosomal RNA small subunit methyltransferase I"/>
    <property type="match status" value="1"/>
</dbReference>
<dbReference type="GO" id="GO:0005737">
    <property type="term" value="C:cytoplasm"/>
    <property type="evidence" value="ECO:0007669"/>
    <property type="project" value="UniProtKB-SubCell"/>
</dbReference>
<dbReference type="NCBIfam" id="TIGR00096">
    <property type="entry name" value="16S rRNA (cytidine(1402)-2'-O)-methyltransferase"/>
    <property type="match status" value="1"/>
</dbReference>
<comment type="function">
    <text evidence="6">Catalyzes the 2'-O-methylation of the ribose of cytidine 1402 (C1402) in 16S rRNA.</text>
</comment>
<dbReference type="PANTHER" id="PTHR46111:SF1">
    <property type="entry name" value="RIBOSOMAL RNA SMALL SUBUNIT METHYLTRANSFERASE I"/>
    <property type="match status" value="1"/>
</dbReference>
<feature type="domain" description="Tetrapyrrole methylase" evidence="7">
    <location>
        <begin position="14"/>
        <end position="211"/>
    </location>
</feature>
<dbReference type="InterPro" id="IPR035996">
    <property type="entry name" value="4pyrrol_Methylase_sf"/>
</dbReference>
<accession>A0A521EC64</accession>
<name>A0A521EC64_9BACL</name>
<dbReference type="OrthoDB" id="9809084at2"/>
<dbReference type="CDD" id="cd11648">
    <property type="entry name" value="RsmI"/>
    <property type="match status" value="1"/>
</dbReference>
<sequence>MKRQKSFECNEGVLYIVGTPIGNLGDISERAKEILGSVDLVACEDTRHTRKLLSHLEISVSVISYHEHNRFSRLPSLIERLQKGEHIALVSDAGMPGISDPGEELIKEAIHMEIPVIPVPGPNAALSAVVVSGFPVQPFLFLGFLPRNQKKRIKALKQWEKTPATLVCYEAPHRIRAMLKDVLHVMGDRRISIAREMTKKHEEWLRGTVSECIQQIEKDALKGELTVVVEGASLHEKEESESVESWWESLTLSEHVNWHINRGKTKKEAIRITAEERDLPKREVYNDYHRNEM</sequence>
<dbReference type="Gene3D" id="3.40.1010.10">
    <property type="entry name" value="Cobalt-precorrin-4 Transmethylase, Domain 1"/>
    <property type="match status" value="1"/>
</dbReference>
<dbReference type="PIRSF" id="PIRSF005917">
    <property type="entry name" value="MTase_YraL"/>
    <property type="match status" value="1"/>
</dbReference>
<dbReference type="InterPro" id="IPR018063">
    <property type="entry name" value="SAM_MeTrfase_RsmI_CS"/>
</dbReference>
<dbReference type="InterPro" id="IPR014777">
    <property type="entry name" value="4pyrrole_Mease_sub1"/>
</dbReference>
<evidence type="ECO:0000256" key="3">
    <source>
        <dbReference type="ARBA" id="ARBA00022603"/>
    </source>
</evidence>
<keyword evidence="9" id="KW-1185">Reference proteome</keyword>
<keyword evidence="5 6" id="KW-0949">S-adenosyl-L-methionine</keyword>
<dbReference type="HAMAP" id="MF_01877">
    <property type="entry name" value="16SrRNA_methyltr_I"/>
    <property type="match status" value="1"/>
</dbReference>
<dbReference type="AlphaFoldDB" id="A0A521EC64"/>
<dbReference type="FunFam" id="3.40.1010.10:FF:000007">
    <property type="entry name" value="Ribosomal RNA small subunit methyltransferase I"/>
    <property type="match status" value="1"/>
</dbReference>
<dbReference type="EMBL" id="FXTI01000008">
    <property type="protein sequence ID" value="SMO81517.1"/>
    <property type="molecule type" value="Genomic_DNA"/>
</dbReference>
<evidence type="ECO:0000313" key="9">
    <source>
        <dbReference type="Proteomes" id="UP000315636"/>
    </source>
</evidence>
<dbReference type="InterPro" id="IPR000878">
    <property type="entry name" value="4pyrrol_Mease"/>
</dbReference>
<dbReference type="PANTHER" id="PTHR46111">
    <property type="entry name" value="RIBOSOMAL RNA SMALL SUBUNIT METHYLTRANSFERASE I"/>
    <property type="match status" value="1"/>
</dbReference>
<dbReference type="InterPro" id="IPR008189">
    <property type="entry name" value="rRNA_ssu_MeTfrase_I"/>
</dbReference>
<reference evidence="8 9" key="1">
    <citation type="submission" date="2017-05" db="EMBL/GenBank/DDBJ databases">
        <authorList>
            <person name="Varghese N."/>
            <person name="Submissions S."/>
        </authorList>
    </citation>
    <scope>NUCLEOTIDE SEQUENCE [LARGE SCALE GENOMIC DNA]</scope>
    <source>
        <strain evidence="8 9">DSM 45474</strain>
    </source>
</reference>
<dbReference type="RefSeq" id="WP_142506126.1">
    <property type="nucleotide sequence ID" value="NZ_FXTI01000008.1"/>
</dbReference>
<comment type="catalytic activity">
    <reaction evidence="6">
        <text>cytidine(1402) in 16S rRNA + S-adenosyl-L-methionine = 2'-O-methylcytidine(1402) in 16S rRNA + S-adenosyl-L-homocysteine + H(+)</text>
        <dbReference type="Rhea" id="RHEA:42924"/>
        <dbReference type="Rhea" id="RHEA-COMP:10285"/>
        <dbReference type="Rhea" id="RHEA-COMP:10286"/>
        <dbReference type="ChEBI" id="CHEBI:15378"/>
        <dbReference type="ChEBI" id="CHEBI:57856"/>
        <dbReference type="ChEBI" id="CHEBI:59789"/>
        <dbReference type="ChEBI" id="CHEBI:74495"/>
        <dbReference type="ChEBI" id="CHEBI:82748"/>
        <dbReference type="EC" id="2.1.1.198"/>
    </reaction>
</comment>
<dbReference type="PROSITE" id="PS01296">
    <property type="entry name" value="RSMI"/>
    <property type="match status" value="1"/>
</dbReference>
<keyword evidence="3 6" id="KW-0489">Methyltransferase</keyword>
<dbReference type="InterPro" id="IPR014776">
    <property type="entry name" value="4pyrrole_Mease_sub2"/>
</dbReference>
<protein>
    <recommendedName>
        <fullName evidence="6">Ribosomal RNA small subunit methyltransferase I</fullName>
        <ecNumber evidence="6">2.1.1.198</ecNumber>
    </recommendedName>
    <alternativeName>
        <fullName evidence="6">16S rRNA 2'-O-ribose C1402 methyltransferase</fullName>
    </alternativeName>
    <alternativeName>
        <fullName evidence="6">rRNA (cytidine-2'-O-)-methyltransferase RsmI</fullName>
    </alternativeName>
</protein>
<evidence type="ECO:0000256" key="5">
    <source>
        <dbReference type="ARBA" id="ARBA00022691"/>
    </source>
</evidence>
<evidence type="ECO:0000256" key="6">
    <source>
        <dbReference type="HAMAP-Rule" id="MF_01877"/>
    </source>
</evidence>
<organism evidence="8 9">
    <name type="scientific">Melghirimyces algeriensis</name>
    <dbReference type="NCBI Taxonomy" id="910412"/>
    <lineage>
        <taxon>Bacteria</taxon>
        <taxon>Bacillati</taxon>
        <taxon>Bacillota</taxon>
        <taxon>Bacilli</taxon>
        <taxon>Bacillales</taxon>
        <taxon>Thermoactinomycetaceae</taxon>
        <taxon>Melghirimyces</taxon>
    </lineage>
</organism>
<dbReference type="GO" id="GO:0070677">
    <property type="term" value="F:rRNA (cytosine-2'-O-)-methyltransferase activity"/>
    <property type="evidence" value="ECO:0007669"/>
    <property type="project" value="UniProtKB-UniRule"/>
</dbReference>
<proteinExistence type="inferred from homology"/>
<comment type="subcellular location">
    <subcellularLocation>
        <location evidence="6">Cytoplasm</location>
    </subcellularLocation>
</comment>
<evidence type="ECO:0000256" key="4">
    <source>
        <dbReference type="ARBA" id="ARBA00022679"/>
    </source>
</evidence>
<evidence type="ECO:0000313" key="8">
    <source>
        <dbReference type="EMBL" id="SMO81517.1"/>
    </source>
</evidence>
<dbReference type="EC" id="2.1.1.198" evidence="6"/>
<dbReference type="Pfam" id="PF00590">
    <property type="entry name" value="TP_methylase"/>
    <property type="match status" value="1"/>
</dbReference>
<comment type="similarity">
    <text evidence="6">Belongs to the methyltransferase superfamily. RsmI family.</text>
</comment>
<keyword evidence="2 6" id="KW-0698">rRNA processing</keyword>
<evidence type="ECO:0000259" key="7">
    <source>
        <dbReference type="Pfam" id="PF00590"/>
    </source>
</evidence>
<gene>
    <name evidence="6" type="primary">rsmI</name>
    <name evidence="8" type="ORF">SAMN06264849_108180</name>
</gene>
<dbReference type="Proteomes" id="UP000315636">
    <property type="component" value="Unassembled WGS sequence"/>
</dbReference>
<keyword evidence="4 6" id="KW-0808">Transferase</keyword>
<dbReference type="SUPFAM" id="SSF53790">
    <property type="entry name" value="Tetrapyrrole methylase"/>
    <property type="match status" value="1"/>
</dbReference>
<dbReference type="Gene3D" id="3.30.950.10">
    <property type="entry name" value="Methyltransferase, Cobalt-precorrin-4 Transmethylase, Domain 2"/>
    <property type="match status" value="1"/>
</dbReference>
<evidence type="ECO:0000256" key="1">
    <source>
        <dbReference type="ARBA" id="ARBA00022490"/>
    </source>
</evidence>
<keyword evidence="1 6" id="KW-0963">Cytoplasm</keyword>